<dbReference type="InterPro" id="IPR007886">
    <property type="entry name" value="AlaDH/PNT_N"/>
</dbReference>
<dbReference type="GO" id="GO:0004753">
    <property type="term" value="F:saccharopine dehydrogenase activity"/>
    <property type="evidence" value="ECO:0007669"/>
    <property type="project" value="TreeGrafter"/>
</dbReference>
<dbReference type="Proteomes" id="UP001212997">
    <property type="component" value="Unassembled WGS sequence"/>
</dbReference>
<evidence type="ECO:0000256" key="1">
    <source>
        <dbReference type="ARBA" id="ARBA00022857"/>
    </source>
</evidence>
<evidence type="ECO:0000259" key="4">
    <source>
        <dbReference type="SMART" id="SM01003"/>
    </source>
</evidence>
<keyword evidence="1" id="KW-0521">NADP</keyword>
<dbReference type="Gene3D" id="3.30.360.10">
    <property type="entry name" value="Dihydrodipicolinate Reductase, domain 2"/>
    <property type="match status" value="1"/>
</dbReference>
<evidence type="ECO:0000256" key="3">
    <source>
        <dbReference type="ARBA" id="ARBA00023154"/>
    </source>
</evidence>
<keyword evidence="6" id="KW-1185">Reference proteome</keyword>
<dbReference type="SUPFAM" id="SSF55347">
    <property type="entry name" value="Glyceraldehyde-3-phosphate dehydrogenase-like, C-terminal domain"/>
    <property type="match status" value="1"/>
</dbReference>
<name>A0AAD5UTR3_9APHY</name>
<protein>
    <recommendedName>
        <fullName evidence="4">Alanine dehydrogenase/pyridine nucleotide transhydrogenase N-terminal domain-containing protein</fullName>
    </recommendedName>
</protein>
<dbReference type="AlphaFoldDB" id="A0AAD5UTR3"/>
<dbReference type="Gene3D" id="1.10.1870.10">
    <property type="entry name" value="Domain 3, Saccharopine reductase"/>
    <property type="match status" value="1"/>
</dbReference>
<dbReference type="Pfam" id="PF03435">
    <property type="entry name" value="Sacchrp_dh_NADP"/>
    <property type="match status" value="1"/>
</dbReference>
<dbReference type="InterPro" id="IPR051168">
    <property type="entry name" value="AASS"/>
</dbReference>
<dbReference type="SMART" id="SM01003">
    <property type="entry name" value="AlaDh_PNT_N"/>
    <property type="match status" value="1"/>
</dbReference>
<keyword evidence="2" id="KW-0560">Oxidoreductase</keyword>
<keyword evidence="3" id="KW-0457">Lysine biosynthesis</keyword>
<dbReference type="Gene3D" id="3.40.50.720">
    <property type="entry name" value="NAD(P)-binding Rossmann-like Domain"/>
    <property type="match status" value="2"/>
</dbReference>
<dbReference type="PANTHER" id="PTHR11133">
    <property type="entry name" value="SACCHAROPINE DEHYDROGENASE"/>
    <property type="match status" value="1"/>
</dbReference>
<dbReference type="EMBL" id="JANAWD010000582">
    <property type="protein sequence ID" value="KAJ3477568.1"/>
    <property type="molecule type" value="Genomic_DNA"/>
</dbReference>
<dbReference type="FunFam" id="3.40.50.720:FF:000072">
    <property type="entry name" value="Saccharopine dehydrogenase [NADP(+), L-glutamate-forming]"/>
    <property type="match status" value="1"/>
</dbReference>
<reference evidence="5" key="1">
    <citation type="submission" date="2022-07" db="EMBL/GenBank/DDBJ databases">
        <title>Genome Sequence of Physisporinus lineatus.</title>
        <authorList>
            <person name="Buettner E."/>
        </authorList>
    </citation>
    <scope>NUCLEOTIDE SEQUENCE</scope>
    <source>
        <strain evidence="5">VT162</strain>
    </source>
</reference>
<dbReference type="CDD" id="cd12189">
    <property type="entry name" value="LKR_SDH_like"/>
    <property type="match status" value="1"/>
</dbReference>
<dbReference type="InterPro" id="IPR032095">
    <property type="entry name" value="Sacchrp_dh-like_C"/>
</dbReference>
<proteinExistence type="predicted"/>
<sequence>MPILRRTPFAFRHRLSCAPSFSYHSTASNASKLTIGIRREDPRRIWERRCPISPDAVNELVEKEGVEVLIQDCERRVWSTNEFVKAGARIHPTLSPSHITLGIKETPLDEVLTDPVPAIHETSSQSPQIPRTHLMFSHTVKGQHYNMELLSKFLTSDPSGSGVPPRLIDYELLKGEDGKRTVGFGWYAGVAGALESLCALAHALLDLGVSSPFLYTPRPHTHPSLASILATLRDVVGAQIISHGTPKALGPIVFGVTGTGQVARGVLALLEDLPICYVKVQDLPALVNDPATDLHKIYVVHALPGDYLVRRDGQPYDRTHYYANPHEYTSEFHTRVAPFLTLLLNGAGWAPSYPRLISNDQLTVALERAQQGGLEFLPRASTLSSPFFSTRPASLPAHLPSVTMMSVDILPTALPLESSEHFSQVLLPYLKTLIQSYRIGNNAIVDPEEKKRADALDRATVARDGALVGNHKWLEKPLGVWKDSVRAVSETSDSSDSKSGPPGKHRKKKVLVLGSGMVAGPTVDEICRWGDAELVVASNVFSEAQRLTRMHDNATPVEVDVSDQAKVGSLIEQADAVISLLPVPFHPRVAELCIKHRKHMVTASYISPAMKALHERALSSNVLLLNEIGLDPGIDHCSAISLLNEIRAQKKEVVSFTSFCGGLPAPDVVLENNVPLKYKFSWSPRGVLSAALNGARFKLWNQVEEIPGEIILRDHFPSLPLSDVLKLEGIANRDSLPYAGTYDLGSVDRLRSLVRGTVRYQGFSTLLHSLKRLGLLETENLIHPTYWSDVLRQVIELRLKSSVSDDSASILSALSDLLPGVKDDSMHDLLESLTWFGIVPPNFYPAASSQAINSNTHDFPTLPTKPSAPIDLFATLLAHKLRYLPNERDMVILSHEIVARSPNISPSSPNEPIEEEIHTSTLLTTGTEKQTSMSITVGLPVAFATRVILDGQVTARGVCGPGVEKGVWRGVLDGLASVGLGMKESVKVVRRRGGGGDVERNLVDARMKAEL</sequence>
<dbReference type="Pfam" id="PF05222">
    <property type="entry name" value="AlaDh_PNT_N"/>
    <property type="match status" value="1"/>
</dbReference>
<feature type="domain" description="Alanine dehydrogenase/pyridine nucleotide transhydrogenase N-terminal" evidence="4">
    <location>
        <begin position="36"/>
        <end position="191"/>
    </location>
</feature>
<dbReference type="InterPro" id="IPR005097">
    <property type="entry name" value="Sacchrp_dh_NADP-bd"/>
</dbReference>
<comment type="caution">
    <text evidence="5">The sequence shown here is derived from an EMBL/GenBank/DDBJ whole genome shotgun (WGS) entry which is preliminary data.</text>
</comment>
<evidence type="ECO:0000313" key="6">
    <source>
        <dbReference type="Proteomes" id="UP001212997"/>
    </source>
</evidence>
<dbReference type="InterPro" id="IPR036291">
    <property type="entry name" value="NAD(P)-bd_dom_sf"/>
</dbReference>
<dbReference type="SUPFAM" id="SSF51735">
    <property type="entry name" value="NAD(P)-binding Rossmann-fold domains"/>
    <property type="match status" value="1"/>
</dbReference>
<keyword evidence="3" id="KW-0028">Amino-acid biosynthesis</keyword>
<accession>A0AAD5UTR3</accession>
<gene>
    <name evidence="5" type="ORF">NLI96_g10369</name>
</gene>
<organism evidence="5 6">
    <name type="scientific">Meripilus lineatus</name>
    <dbReference type="NCBI Taxonomy" id="2056292"/>
    <lineage>
        <taxon>Eukaryota</taxon>
        <taxon>Fungi</taxon>
        <taxon>Dikarya</taxon>
        <taxon>Basidiomycota</taxon>
        <taxon>Agaricomycotina</taxon>
        <taxon>Agaricomycetes</taxon>
        <taxon>Polyporales</taxon>
        <taxon>Meripilaceae</taxon>
        <taxon>Meripilus</taxon>
    </lineage>
</organism>
<dbReference type="Pfam" id="PF16653">
    <property type="entry name" value="Sacchrp_dh_C"/>
    <property type="match status" value="1"/>
</dbReference>
<dbReference type="GO" id="GO:0005737">
    <property type="term" value="C:cytoplasm"/>
    <property type="evidence" value="ECO:0007669"/>
    <property type="project" value="TreeGrafter"/>
</dbReference>
<evidence type="ECO:0000256" key="2">
    <source>
        <dbReference type="ARBA" id="ARBA00023002"/>
    </source>
</evidence>
<dbReference type="SUPFAM" id="SSF52283">
    <property type="entry name" value="Formate/glycerate dehydrogenase catalytic domain-like"/>
    <property type="match status" value="1"/>
</dbReference>
<evidence type="ECO:0000313" key="5">
    <source>
        <dbReference type="EMBL" id="KAJ3477568.1"/>
    </source>
</evidence>
<dbReference type="GO" id="GO:0019878">
    <property type="term" value="P:lysine biosynthetic process via aminoadipic acid"/>
    <property type="evidence" value="ECO:0007669"/>
    <property type="project" value="TreeGrafter"/>
</dbReference>
<dbReference type="PANTHER" id="PTHR11133:SF23">
    <property type="entry name" value="SACCHAROPINE DEHYDROGENASE [NAD(+), L-LYSINE-FORMING]"/>
    <property type="match status" value="1"/>
</dbReference>